<feature type="transmembrane region" description="Helical" evidence="2">
    <location>
        <begin position="226"/>
        <end position="243"/>
    </location>
</feature>
<dbReference type="InterPro" id="IPR026505">
    <property type="entry name" value="Solute_c_fam_35_mem_F3/F4"/>
</dbReference>
<dbReference type="eggNOG" id="KOG4314">
    <property type="taxonomic scope" value="Eukaryota"/>
</dbReference>
<dbReference type="AlphaFoldDB" id="A0A1X7VKB3"/>
<proteinExistence type="predicted"/>
<protein>
    <recommendedName>
        <fullName evidence="5">EamA domain-containing protein</fullName>
    </recommendedName>
</protein>
<dbReference type="SUPFAM" id="SSF103481">
    <property type="entry name" value="Multidrug resistance efflux transporter EmrE"/>
    <property type="match status" value="1"/>
</dbReference>
<dbReference type="PANTHER" id="PTHR19346">
    <property type="entry name" value="SUGAR PHOSPHATE TRANSPORTER DOMAIN-CONTAINING PROTEIN"/>
    <property type="match status" value="1"/>
</dbReference>
<reference evidence="4" key="1">
    <citation type="journal article" date="2010" name="Nature">
        <title>The Amphimedon queenslandica genome and the evolution of animal complexity.</title>
        <authorList>
            <person name="Srivastava M."/>
            <person name="Simakov O."/>
            <person name="Chapman J."/>
            <person name="Fahey B."/>
            <person name="Gauthier M.E."/>
            <person name="Mitros T."/>
            <person name="Richards G.S."/>
            <person name="Conaco C."/>
            <person name="Dacre M."/>
            <person name="Hellsten U."/>
            <person name="Larroux C."/>
            <person name="Putnam N.H."/>
            <person name="Stanke M."/>
            <person name="Adamska M."/>
            <person name="Darling A."/>
            <person name="Degnan S.M."/>
            <person name="Oakley T.H."/>
            <person name="Plachetzki D.C."/>
            <person name="Zhai Y."/>
            <person name="Adamski M."/>
            <person name="Calcino A."/>
            <person name="Cummins S.F."/>
            <person name="Goodstein D.M."/>
            <person name="Harris C."/>
            <person name="Jackson D.J."/>
            <person name="Leys S.P."/>
            <person name="Shu S."/>
            <person name="Woodcroft B.J."/>
            <person name="Vervoort M."/>
            <person name="Kosik K.S."/>
            <person name="Manning G."/>
            <person name="Degnan B.M."/>
            <person name="Rokhsar D.S."/>
        </authorList>
    </citation>
    <scope>NUCLEOTIDE SEQUENCE [LARGE SCALE GENOMIC DNA]</scope>
</reference>
<evidence type="ECO:0008006" key="5">
    <source>
        <dbReference type="Google" id="ProtNLM"/>
    </source>
</evidence>
<feature type="transmembrane region" description="Helical" evidence="2">
    <location>
        <begin position="273"/>
        <end position="292"/>
    </location>
</feature>
<feature type="transmembrane region" description="Helical" evidence="2">
    <location>
        <begin position="304"/>
        <end position="329"/>
    </location>
</feature>
<keyword evidence="4" id="KW-1185">Reference proteome</keyword>
<feature type="transmembrane region" description="Helical" evidence="2">
    <location>
        <begin position="367"/>
        <end position="386"/>
    </location>
</feature>
<keyword evidence="2" id="KW-1133">Transmembrane helix</keyword>
<evidence type="ECO:0000313" key="3">
    <source>
        <dbReference type="EnsemblMetazoa" id="Aqu2.1.39898_001"/>
    </source>
</evidence>
<gene>
    <name evidence="3" type="primary">100637448</name>
</gene>
<feature type="region of interest" description="Disordered" evidence="1">
    <location>
        <begin position="16"/>
        <end position="55"/>
    </location>
</feature>
<accession>A0A1X7VKB3</accession>
<sequence length="442" mass="48185">MSSAVHSFLLKMARLVRSPSKTKGSPEGPEEESETPVSTLSSNPPGSDGGYYGDDEPSSYDGDVEVLLIEEEGRGGVQSDRNQINSVPAGSSLFRGASSLSTKAKLLFGLVIVFLIAMSWVGSTQTGKSAFGGNFKAPFFLVWFSTGWMIIIFPVSIPFYFMTTCKSPSRSSFGDLWKHSREIINPPGTSTVTFLTSTILFTLLWMPTNYLYARALITMAPTDVTALFSTAPAFVFLFSMLLLREPPLILRFFAVVLAVGGIVLFSYEEGFGSANVVGIILSVGSAIGAALYKTLLKRRVKEASLYQMSLFLTSIGIFSTVVFWPILLVLHASGVEVIHDVHWGFICAHAVMGVIFNFAINFGIAYTFPLFISLGTILGIPINALFDVSIRHVDLANWKITAMDLIVGGFLLILVPPDSSEWIHRRTCALFKNCCNKLTGAR</sequence>
<dbReference type="InterPro" id="IPR037185">
    <property type="entry name" value="EmrE-like"/>
</dbReference>
<keyword evidence="2" id="KW-0472">Membrane</keyword>
<dbReference type="EnsemblMetazoa" id="Aqu2.1.39898_001">
    <property type="protein sequence ID" value="Aqu2.1.39898_001"/>
    <property type="gene ID" value="Aqu2.1.39898"/>
</dbReference>
<dbReference type="Proteomes" id="UP000007879">
    <property type="component" value="Unassembled WGS sequence"/>
</dbReference>
<feature type="transmembrane region" description="Helical" evidence="2">
    <location>
        <begin position="248"/>
        <end position="267"/>
    </location>
</feature>
<dbReference type="InParanoid" id="A0A1X7VKB3"/>
<dbReference type="OrthoDB" id="10062838at2759"/>
<feature type="transmembrane region" description="Helical" evidence="2">
    <location>
        <begin position="104"/>
        <end position="121"/>
    </location>
</feature>
<dbReference type="PANTHER" id="PTHR19346:SF4">
    <property type="entry name" value="SUGAR PHOSPHATE TRANSPORTER DOMAIN-CONTAINING PROTEIN"/>
    <property type="match status" value="1"/>
</dbReference>
<organism evidence="3">
    <name type="scientific">Amphimedon queenslandica</name>
    <name type="common">Sponge</name>
    <dbReference type="NCBI Taxonomy" id="400682"/>
    <lineage>
        <taxon>Eukaryota</taxon>
        <taxon>Metazoa</taxon>
        <taxon>Porifera</taxon>
        <taxon>Demospongiae</taxon>
        <taxon>Heteroscleromorpha</taxon>
        <taxon>Haplosclerida</taxon>
        <taxon>Niphatidae</taxon>
        <taxon>Amphimedon</taxon>
    </lineage>
</organism>
<name>A0A1X7VKB3_AMPQE</name>
<evidence type="ECO:0000313" key="4">
    <source>
        <dbReference type="Proteomes" id="UP000007879"/>
    </source>
</evidence>
<dbReference type="KEGG" id="aqu:100637448"/>
<dbReference type="EnsemblMetazoa" id="XM_011411782.2">
    <property type="protein sequence ID" value="XP_011410084.2"/>
    <property type="gene ID" value="LOC100637448"/>
</dbReference>
<keyword evidence="2" id="KW-0812">Transmembrane</keyword>
<dbReference type="STRING" id="400682.A0A1X7VKB3"/>
<evidence type="ECO:0000256" key="2">
    <source>
        <dbReference type="SAM" id="Phobius"/>
    </source>
</evidence>
<feature type="transmembrane region" description="Helical" evidence="2">
    <location>
        <begin position="398"/>
        <end position="416"/>
    </location>
</feature>
<evidence type="ECO:0000256" key="1">
    <source>
        <dbReference type="SAM" id="MobiDB-lite"/>
    </source>
</evidence>
<feature type="transmembrane region" description="Helical" evidence="2">
    <location>
        <begin position="341"/>
        <end position="360"/>
    </location>
</feature>
<feature type="transmembrane region" description="Helical" evidence="2">
    <location>
        <begin position="141"/>
        <end position="162"/>
    </location>
</feature>
<reference evidence="3" key="2">
    <citation type="submission" date="2017-05" db="UniProtKB">
        <authorList>
            <consortium name="EnsemblMetazoa"/>
        </authorList>
    </citation>
    <scope>IDENTIFICATION</scope>
</reference>
<feature type="transmembrane region" description="Helical" evidence="2">
    <location>
        <begin position="183"/>
        <end position="206"/>
    </location>
</feature>